<dbReference type="Pfam" id="PF01138">
    <property type="entry name" value="RNase_PH"/>
    <property type="match status" value="1"/>
</dbReference>
<dbReference type="PANTHER" id="PTHR11953:SF2">
    <property type="entry name" value="EXOSOME COMPLEX COMPONENT MTR3"/>
    <property type="match status" value="1"/>
</dbReference>
<comment type="subcellular location">
    <subcellularLocation>
        <location evidence="1">Cytoplasm</location>
    </subcellularLocation>
    <subcellularLocation>
        <location evidence="2">Nucleus</location>
        <location evidence="2">Nucleolus</location>
    </subcellularLocation>
</comment>
<dbReference type="FunFam" id="3.30.230.70:FF:000035">
    <property type="entry name" value="Exosome complex component MTR3"/>
    <property type="match status" value="1"/>
</dbReference>
<reference evidence="15" key="1">
    <citation type="submission" date="2015-07" db="EMBL/GenBank/DDBJ databases">
        <title>MeaNS - Measles Nucleotide Surveillance Program.</title>
        <authorList>
            <person name="Tran T."/>
            <person name="Druce J."/>
        </authorList>
    </citation>
    <scope>NUCLEOTIDE SEQUENCE</scope>
    <source>
        <strain evidence="15">UCB-OBI-ISO-001</strain>
        <tissue evidence="15">Gonad</tissue>
    </source>
</reference>
<dbReference type="GO" id="GO:0071051">
    <property type="term" value="P:poly(A)-dependent snoRNA 3'-end processing"/>
    <property type="evidence" value="ECO:0007669"/>
    <property type="project" value="TreeGrafter"/>
</dbReference>
<evidence type="ECO:0000313" key="15">
    <source>
        <dbReference type="EMBL" id="KOF66036.1"/>
    </source>
</evidence>
<dbReference type="CDD" id="cd11371">
    <property type="entry name" value="RNase_PH_MTR3"/>
    <property type="match status" value="1"/>
</dbReference>
<dbReference type="STRING" id="37653.A0A0L8FMV1"/>
<dbReference type="InterPro" id="IPR036345">
    <property type="entry name" value="ExoRNase_PH_dom2_sf"/>
</dbReference>
<comment type="function">
    <text evidence="9">Non-catalytic component of the RNA exosome complex which has 3'-&gt;5' exoribonuclease activity and participates in a multitude of cellular RNA processing and degradation events.</text>
</comment>
<dbReference type="OrthoDB" id="2504340at2759"/>
<proteinExistence type="inferred from homology"/>
<dbReference type="SUPFAM" id="SSF55666">
    <property type="entry name" value="Ribonuclease PH domain 2-like"/>
    <property type="match status" value="1"/>
</dbReference>
<feature type="domain" description="Exoribonuclease phosphorolytic" evidence="14">
    <location>
        <begin position="44"/>
        <end position="172"/>
    </location>
</feature>
<evidence type="ECO:0000259" key="14">
    <source>
        <dbReference type="Pfam" id="PF01138"/>
    </source>
</evidence>
<dbReference type="GO" id="GO:0071028">
    <property type="term" value="P:nuclear mRNA surveillance"/>
    <property type="evidence" value="ECO:0007669"/>
    <property type="project" value="TreeGrafter"/>
</dbReference>
<dbReference type="SUPFAM" id="SSF54211">
    <property type="entry name" value="Ribosomal protein S5 domain 2-like"/>
    <property type="match status" value="1"/>
</dbReference>
<evidence type="ECO:0000256" key="11">
    <source>
        <dbReference type="ARBA" id="ARBA00067159"/>
    </source>
</evidence>
<dbReference type="GO" id="GO:0006364">
    <property type="term" value="P:rRNA processing"/>
    <property type="evidence" value="ECO:0007669"/>
    <property type="project" value="UniProtKB-KW"/>
</dbReference>
<dbReference type="KEGG" id="obi:106882315"/>
<dbReference type="InterPro" id="IPR027408">
    <property type="entry name" value="PNPase/RNase_PH_dom_sf"/>
</dbReference>
<keyword evidence="7" id="KW-0694">RNA-binding</keyword>
<evidence type="ECO:0000256" key="3">
    <source>
        <dbReference type="ARBA" id="ARBA00006678"/>
    </source>
</evidence>
<dbReference type="InterPro" id="IPR020568">
    <property type="entry name" value="Ribosomal_Su5_D2-typ_SF"/>
</dbReference>
<dbReference type="GO" id="GO:0003723">
    <property type="term" value="F:RNA binding"/>
    <property type="evidence" value="ECO:0007669"/>
    <property type="project" value="UniProtKB-KW"/>
</dbReference>
<evidence type="ECO:0000256" key="7">
    <source>
        <dbReference type="ARBA" id="ARBA00022884"/>
    </source>
</evidence>
<evidence type="ECO:0000256" key="4">
    <source>
        <dbReference type="ARBA" id="ARBA00022490"/>
    </source>
</evidence>
<dbReference type="GO" id="GO:0000177">
    <property type="term" value="C:cytoplasmic exosome (RNase complex)"/>
    <property type="evidence" value="ECO:0007669"/>
    <property type="project" value="TreeGrafter"/>
</dbReference>
<keyword evidence="6" id="KW-0271">Exosome</keyword>
<dbReference type="AlphaFoldDB" id="A0A0L8FMV1"/>
<dbReference type="GO" id="GO:0005730">
    <property type="term" value="C:nucleolus"/>
    <property type="evidence" value="ECO:0007669"/>
    <property type="project" value="UniProtKB-SubCell"/>
</dbReference>
<dbReference type="OMA" id="MCCVYGP"/>
<evidence type="ECO:0000256" key="12">
    <source>
        <dbReference type="ARBA" id="ARBA00080620"/>
    </source>
</evidence>
<name>A0A0L8FMV1_OCTBM</name>
<keyword evidence="8" id="KW-0539">Nucleus</keyword>
<keyword evidence="4" id="KW-0963">Cytoplasm</keyword>
<evidence type="ECO:0000256" key="10">
    <source>
        <dbReference type="ARBA" id="ARBA00062379"/>
    </source>
</evidence>
<organism evidence="15">
    <name type="scientific">Octopus bimaculoides</name>
    <name type="common">California two-spotted octopus</name>
    <dbReference type="NCBI Taxonomy" id="37653"/>
    <lineage>
        <taxon>Eukaryota</taxon>
        <taxon>Metazoa</taxon>
        <taxon>Spiralia</taxon>
        <taxon>Lophotrochozoa</taxon>
        <taxon>Mollusca</taxon>
        <taxon>Cephalopoda</taxon>
        <taxon>Coleoidea</taxon>
        <taxon>Octopodiformes</taxon>
        <taxon>Octopoda</taxon>
        <taxon>Incirrata</taxon>
        <taxon>Octopodidae</taxon>
        <taxon>Octopus</taxon>
    </lineage>
</organism>
<evidence type="ECO:0000256" key="1">
    <source>
        <dbReference type="ARBA" id="ARBA00004496"/>
    </source>
</evidence>
<dbReference type="GO" id="GO:0034475">
    <property type="term" value="P:U4 snRNA 3'-end processing"/>
    <property type="evidence" value="ECO:0007669"/>
    <property type="project" value="TreeGrafter"/>
</dbReference>
<dbReference type="Gene3D" id="3.30.230.70">
    <property type="entry name" value="GHMP Kinase, N-terminal domain"/>
    <property type="match status" value="1"/>
</dbReference>
<evidence type="ECO:0000256" key="6">
    <source>
        <dbReference type="ARBA" id="ARBA00022835"/>
    </source>
</evidence>
<protein>
    <recommendedName>
        <fullName evidence="11">Exosome complex component MTR3</fullName>
    </recommendedName>
    <alternativeName>
        <fullName evidence="13">Exosome component 6</fullName>
    </alternativeName>
    <alternativeName>
        <fullName evidence="12">mRNA transport regulator 3 homolog</fullName>
    </alternativeName>
</protein>
<dbReference type="GO" id="GO:0016075">
    <property type="term" value="P:rRNA catabolic process"/>
    <property type="evidence" value="ECO:0007669"/>
    <property type="project" value="TreeGrafter"/>
</dbReference>
<dbReference type="InterPro" id="IPR050080">
    <property type="entry name" value="RNase_PH"/>
</dbReference>
<evidence type="ECO:0000256" key="13">
    <source>
        <dbReference type="ARBA" id="ARBA00083631"/>
    </source>
</evidence>
<comment type="similarity">
    <text evidence="3">Belongs to the RNase PH family.</text>
</comment>
<accession>A0A0L8FMV1</accession>
<evidence type="ECO:0000256" key="5">
    <source>
        <dbReference type="ARBA" id="ARBA00022552"/>
    </source>
</evidence>
<keyword evidence="5" id="KW-0698">rRNA processing</keyword>
<sequence>MPTDSKRISGPETSNTPYSYCKNIETRALLDENQRRWDSRLFNQMRPTFLRAGVVSQAKGSAYIELNKTKVICAVYGPREVTRREEFSMKGQLTCELKFATFSCKLRRQHQPDSQEKDYSIQLLEALEPAVCLHKFPKAQVNVYATVLENDGSILAAAITAASVALAYAGIEMYDLVVSTSVRISNKCILLDPSREEEFKPQKEVDENNASLTVAYMPSLNQISALTSSGECVLEMVTKAIKLCIDSCQKIYPVIQHCLIKSKGFDQ</sequence>
<dbReference type="GO" id="GO:0000176">
    <property type="term" value="C:nuclear exosome (RNase complex)"/>
    <property type="evidence" value="ECO:0007669"/>
    <property type="project" value="TreeGrafter"/>
</dbReference>
<evidence type="ECO:0000256" key="9">
    <source>
        <dbReference type="ARBA" id="ARBA00058393"/>
    </source>
</evidence>
<comment type="subunit">
    <text evidence="10">Component of the RNA exosome complex.</text>
</comment>
<dbReference type="EMBL" id="KQ428621">
    <property type="protein sequence ID" value="KOF66036.1"/>
    <property type="molecule type" value="Genomic_DNA"/>
</dbReference>
<dbReference type="InterPro" id="IPR001247">
    <property type="entry name" value="ExoRNase_PH_dom1"/>
</dbReference>
<gene>
    <name evidence="15" type="ORF">OCBIM_22013719mg</name>
</gene>
<evidence type="ECO:0000256" key="8">
    <source>
        <dbReference type="ARBA" id="ARBA00023242"/>
    </source>
</evidence>
<evidence type="ECO:0000256" key="2">
    <source>
        <dbReference type="ARBA" id="ARBA00004604"/>
    </source>
</evidence>
<dbReference type="PANTHER" id="PTHR11953">
    <property type="entry name" value="EXOSOME COMPLEX COMPONENT"/>
    <property type="match status" value="1"/>
</dbReference>